<sequence>MNLSHVISHFSFGMKVLPRVMSDVKRLLPYIGRSHDKLNGRSFINHRDVGANVTIEHYLQVVKTEVVTRRSSSERKLIEEYEYTAHSSLSQTVYMPTAKFHFELSPMQVQITENPKSFSHFITNVCAIIGGVFTVAGILDSILHKTQLE</sequence>
<dbReference type="GO" id="GO:0030134">
    <property type="term" value="C:COPII-coated ER to Golgi transport vesicle"/>
    <property type="evidence" value="ECO:0007669"/>
    <property type="project" value="TreeGrafter"/>
</dbReference>
<dbReference type="PANTHER" id="PTHR10984">
    <property type="entry name" value="ENDOPLASMIC RETICULUM-GOLGI INTERMEDIATE COMPARTMENT PROTEIN"/>
    <property type="match status" value="1"/>
</dbReference>
<proteinExistence type="predicted"/>
<dbReference type="InterPro" id="IPR045888">
    <property type="entry name" value="Erv"/>
</dbReference>
<evidence type="ECO:0000313" key="3">
    <source>
        <dbReference type="EMBL" id="KAJ6980161.1"/>
    </source>
</evidence>
<dbReference type="Pfam" id="PF07970">
    <property type="entry name" value="COPIIcoated_ERV"/>
    <property type="match status" value="1"/>
</dbReference>
<feature type="transmembrane region" description="Helical" evidence="1">
    <location>
        <begin position="121"/>
        <end position="143"/>
    </location>
</feature>
<reference evidence="3" key="1">
    <citation type="journal article" date="2023" name="Mol. Ecol. Resour.">
        <title>Chromosome-level genome assembly of a triploid poplar Populus alba 'Berolinensis'.</title>
        <authorList>
            <person name="Chen S."/>
            <person name="Yu Y."/>
            <person name="Wang X."/>
            <person name="Wang S."/>
            <person name="Zhang T."/>
            <person name="Zhou Y."/>
            <person name="He R."/>
            <person name="Meng N."/>
            <person name="Wang Y."/>
            <person name="Liu W."/>
            <person name="Liu Z."/>
            <person name="Liu J."/>
            <person name="Guo Q."/>
            <person name="Huang H."/>
            <person name="Sederoff R.R."/>
            <person name="Wang G."/>
            <person name="Qu G."/>
            <person name="Chen S."/>
        </authorList>
    </citation>
    <scope>NUCLEOTIDE SEQUENCE</scope>
    <source>
        <strain evidence="3">SC-2020</strain>
    </source>
</reference>
<keyword evidence="1" id="KW-0812">Transmembrane</keyword>
<comment type="caution">
    <text evidence="3">The sequence shown here is derived from an EMBL/GenBank/DDBJ whole genome shotgun (WGS) entry which is preliminary data.</text>
</comment>
<evidence type="ECO:0000259" key="2">
    <source>
        <dbReference type="Pfam" id="PF07970"/>
    </source>
</evidence>
<dbReference type="Proteomes" id="UP001164929">
    <property type="component" value="Chromosome 11"/>
</dbReference>
<accession>A0AAD6M7I8</accession>
<keyword evidence="1" id="KW-1133">Transmembrane helix</keyword>
<evidence type="ECO:0000256" key="1">
    <source>
        <dbReference type="SAM" id="Phobius"/>
    </source>
</evidence>
<dbReference type="PANTHER" id="PTHR10984:SF37">
    <property type="entry name" value="PROTEIN DISULFIDE-ISOMERASE 5-3"/>
    <property type="match status" value="1"/>
</dbReference>
<feature type="domain" description="Endoplasmic reticulum vesicle transporter C-terminal" evidence="2">
    <location>
        <begin position="1"/>
        <end position="140"/>
    </location>
</feature>
<gene>
    <name evidence="3" type="ORF">NC653_028090</name>
</gene>
<organism evidence="3 4">
    <name type="scientific">Populus alba x Populus x berolinensis</name>
    <dbReference type="NCBI Taxonomy" id="444605"/>
    <lineage>
        <taxon>Eukaryota</taxon>
        <taxon>Viridiplantae</taxon>
        <taxon>Streptophyta</taxon>
        <taxon>Embryophyta</taxon>
        <taxon>Tracheophyta</taxon>
        <taxon>Spermatophyta</taxon>
        <taxon>Magnoliopsida</taxon>
        <taxon>eudicotyledons</taxon>
        <taxon>Gunneridae</taxon>
        <taxon>Pentapetalae</taxon>
        <taxon>rosids</taxon>
        <taxon>fabids</taxon>
        <taxon>Malpighiales</taxon>
        <taxon>Salicaceae</taxon>
        <taxon>Saliceae</taxon>
        <taxon>Populus</taxon>
    </lineage>
</organism>
<keyword evidence="1" id="KW-0472">Membrane</keyword>
<dbReference type="InterPro" id="IPR012936">
    <property type="entry name" value="Erv_C"/>
</dbReference>
<dbReference type="AlphaFoldDB" id="A0AAD6M7I8"/>
<evidence type="ECO:0000313" key="4">
    <source>
        <dbReference type="Proteomes" id="UP001164929"/>
    </source>
</evidence>
<keyword evidence="4" id="KW-1185">Reference proteome</keyword>
<dbReference type="EMBL" id="JAQIZT010000011">
    <property type="protein sequence ID" value="KAJ6980161.1"/>
    <property type="molecule type" value="Genomic_DNA"/>
</dbReference>
<dbReference type="GO" id="GO:0005783">
    <property type="term" value="C:endoplasmic reticulum"/>
    <property type="evidence" value="ECO:0007669"/>
    <property type="project" value="TreeGrafter"/>
</dbReference>
<name>A0AAD6M7I8_9ROSI</name>
<protein>
    <recommendedName>
        <fullName evidence="2">Endoplasmic reticulum vesicle transporter C-terminal domain-containing protein</fullName>
    </recommendedName>
</protein>